<dbReference type="InterPro" id="IPR051531">
    <property type="entry name" value="N-acetyltransferase"/>
</dbReference>
<name>A0A328AQQ7_9CAUL</name>
<dbReference type="InterPro" id="IPR016181">
    <property type="entry name" value="Acyl_CoA_acyltransferase"/>
</dbReference>
<dbReference type="SUPFAM" id="SSF55729">
    <property type="entry name" value="Acyl-CoA N-acyltransferases (Nat)"/>
    <property type="match status" value="1"/>
</dbReference>
<proteinExistence type="predicted"/>
<dbReference type="InterPro" id="IPR000182">
    <property type="entry name" value="GNAT_dom"/>
</dbReference>
<dbReference type="PROSITE" id="PS51186">
    <property type="entry name" value="GNAT"/>
    <property type="match status" value="1"/>
</dbReference>
<protein>
    <recommendedName>
        <fullName evidence="1">N-acetyltransferase domain-containing protein</fullName>
    </recommendedName>
</protein>
<comment type="caution">
    <text evidence="2">The sequence shown here is derived from an EMBL/GenBank/DDBJ whole genome shotgun (WGS) entry which is preliminary data.</text>
</comment>
<dbReference type="EMBL" id="QFYR01000001">
    <property type="protein sequence ID" value="RAK56957.1"/>
    <property type="molecule type" value="Genomic_DNA"/>
</dbReference>
<feature type="domain" description="N-acetyltransferase" evidence="1">
    <location>
        <begin position="14"/>
        <end position="169"/>
    </location>
</feature>
<evidence type="ECO:0000313" key="2">
    <source>
        <dbReference type="EMBL" id="RAK56957.1"/>
    </source>
</evidence>
<dbReference type="AlphaFoldDB" id="A0A328AQQ7"/>
<dbReference type="Proteomes" id="UP000249725">
    <property type="component" value="Unassembled WGS sequence"/>
</dbReference>
<gene>
    <name evidence="2" type="ORF">DJ018_03030</name>
</gene>
<dbReference type="PANTHER" id="PTHR43792">
    <property type="entry name" value="GNAT FAMILY, PUTATIVE (AFU_ORTHOLOGUE AFUA_3G00765)-RELATED-RELATED"/>
    <property type="match status" value="1"/>
</dbReference>
<dbReference type="OrthoDB" id="6293260at2"/>
<keyword evidence="3" id="KW-1185">Reference proteome</keyword>
<accession>A0A328AQQ7</accession>
<sequence>MHGRLRNAFQTERLSFRTFESEDLPALAALTADPGTMRFVGEGRPLSTDETAAWIEASRRNVQRHGYGTGAVLFEGRLIGWGGLARPEGEPEELIYGLGPRWWGRGLGLELARGLTRWALGDLDLAQIRATVHPDNAPSAAILQRLGYRVVSRRLDGDDPSVLFVLSKGAAPSP</sequence>
<dbReference type="PANTHER" id="PTHR43792:SF1">
    <property type="entry name" value="N-ACETYLTRANSFERASE DOMAIN-CONTAINING PROTEIN"/>
    <property type="match status" value="1"/>
</dbReference>
<evidence type="ECO:0000313" key="3">
    <source>
        <dbReference type="Proteomes" id="UP000249725"/>
    </source>
</evidence>
<evidence type="ECO:0000259" key="1">
    <source>
        <dbReference type="PROSITE" id="PS51186"/>
    </source>
</evidence>
<dbReference type="Pfam" id="PF13302">
    <property type="entry name" value="Acetyltransf_3"/>
    <property type="match status" value="1"/>
</dbReference>
<organism evidence="2 3">
    <name type="scientific">Phenylobacterium deserti</name>
    <dbReference type="NCBI Taxonomy" id="1914756"/>
    <lineage>
        <taxon>Bacteria</taxon>
        <taxon>Pseudomonadati</taxon>
        <taxon>Pseudomonadota</taxon>
        <taxon>Alphaproteobacteria</taxon>
        <taxon>Caulobacterales</taxon>
        <taxon>Caulobacteraceae</taxon>
        <taxon>Phenylobacterium</taxon>
    </lineage>
</organism>
<dbReference type="Gene3D" id="3.40.630.30">
    <property type="match status" value="1"/>
</dbReference>
<reference evidence="3" key="1">
    <citation type="submission" date="2018-05" db="EMBL/GenBank/DDBJ databases">
        <authorList>
            <person name="Li X."/>
        </authorList>
    </citation>
    <scope>NUCLEOTIDE SEQUENCE [LARGE SCALE GENOMIC DNA]</scope>
    <source>
        <strain evidence="3">YIM 73061</strain>
    </source>
</reference>
<dbReference type="GO" id="GO:0016747">
    <property type="term" value="F:acyltransferase activity, transferring groups other than amino-acyl groups"/>
    <property type="evidence" value="ECO:0007669"/>
    <property type="project" value="InterPro"/>
</dbReference>